<dbReference type="AlphaFoldDB" id="A0A8J1LE11"/>
<feature type="domain" description="TIL" evidence="4">
    <location>
        <begin position="29"/>
        <end position="82"/>
    </location>
</feature>
<dbReference type="InterPro" id="IPR051368">
    <property type="entry name" value="SerProtInhib-TIL_Domain"/>
</dbReference>
<dbReference type="Gene3D" id="2.10.25.10">
    <property type="entry name" value="Laminin"/>
    <property type="match status" value="2"/>
</dbReference>
<keyword evidence="3" id="KW-0732">Signal</keyword>
<dbReference type="CDD" id="cd19941">
    <property type="entry name" value="TIL"/>
    <property type="match status" value="2"/>
</dbReference>
<name>A0A8J1LE11_XENLA</name>
<dbReference type="GO" id="GO:0030414">
    <property type="term" value="F:peptidase inhibitor activity"/>
    <property type="evidence" value="ECO:0007669"/>
    <property type="project" value="UniProtKB-KW"/>
</dbReference>
<feature type="chain" id="PRO_5044692401" evidence="3">
    <location>
        <begin position="20"/>
        <end position="141"/>
    </location>
</feature>
<dbReference type="PANTHER" id="PTHR23259">
    <property type="entry name" value="RIDDLE"/>
    <property type="match status" value="1"/>
</dbReference>
<feature type="domain" description="TIL" evidence="4">
    <location>
        <begin position="85"/>
        <end position="134"/>
    </location>
</feature>
<feature type="signal peptide" evidence="3">
    <location>
        <begin position="1"/>
        <end position="19"/>
    </location>
</feature>
<proteinExistence type="predicted"/>
<dbReference type="SUPFAM" id="SSF57567">
    <property type="entry name" value="Serine protease inhibitors"/>
    <property type="match status" value="2"/>
</dbReference>
<sequence length="141" mass="15306">MLRCTPIPLLLALVTLVISQDPTVTEPSCPTNQQLYQCKPCPELCGNVPNNCTKICEPGCSCSPGYVKQTRDSIECIPQEKCITCQGLQVFSACRGHCPPSCEAKPCTLICRPGCICKEGYLWHNGTCIPESQCLISTVPL</sequence>
<dbReference type="PANTHER" id="PTHR23259:SF70">
    <property type="entry name" value="ACCESSORY GLAND PROTEIN ACP62F-RELATED"/>
    <property type="match status" value="1"/>
</dbReference>
<dbReference type="RefSeq" id="XP_041427680.1">
    <property type="nucleotide sequence ID" value="XM_041571746.1"/>
</dbReference>
<evidence type="ECO:0000256" key="2">
    <source>
        <dbReference type="ARBA" id="ARBA00023157"/>
    </source>
</evidence>
<protein>
    <submittedName>
        <fullName evidence="6 7">Zonadhesin-like</fullName>
    </submittedName>
</protein>
<organism evidence="5 7">
    <name type="scientific">Xenopus laevis</name>
    <name type="common">African clawed frog</name>
    <dbReference type="NCBI Taxonomy" id="8355"/>
    <lineage>
        <taxon>Eukaryota</taxon>
        <taxon>Metazoa</taxon>
        <taxon>Chordata</taxon>
        <taxon>Craniata</taxon>
        <taxon>Vertebrata</taxon>
        <taxon>Euteleostomi</taxon>
        <taxon>Amphibia</taxon>
        <taxon>Batrachia</taxon>
        <taxon>Anura</taxon>
        <taxon>Pipoidea</taxon>
        <taxon>Pipidae</taxon>
        <taxon>Xenopodinae</taxon>
        <taxon>Xenopus</taxon>
        <taxon>Xenopus</taxon>
    </lineage>
</organism>
<keyword evidence="5" id="KW-1185">Reference proteome</keyword>
<dbReference type="RefSeq" id="XP_041427681.1">
    <property type="nucleotide sequence ID" value="XM_041571747.1"/>
</dbReference>
<evidence type="ECO:0000313" key="5">
    <source>
        <dbReference type="Proteomes" id="UP000186698"/>
    </source>
</evidence>
<evidence type="ECO:0000256" key="1">
    <source>
        <dbReference type="ARBA" id="ARBA00022690"/>
    </source>
</evidence>
<keyword evidence="2" id="KW-1015">Disulfide bond</keyword>
<evidence type="ECO:0000313" key="7">
    <source>
        <dbReference type="RefSeq" id="XP_041427681.1"/>
    </source>
</evidence>
<keyword evidence="1" id="KW-0646">Protease inhibitor</keyword>
<dbReference type="Pfam" id="PF01826">
    <property type="entry name" value="TIL"/>
    <property type="match status" value="2"/>
</dbReference>
<dbReference type="InterPro" id="IPR002919">
    <property type="entry name" value="TIL_dom"/>
</dbReference>
<gene>
    <name evidence="6 7" type="primary">LOC121396623</name>
</gene>
<accession>A0A8J1LE11</accession>
<dbReference type="KEGG" id="xla:121396623"/>
<evidence type="ECO:0000256" key="3">
    <source>
        <dbReference type="SAM" id="SignalP"/>
    </source>
</evidence>
<dbReference type="InterPro" id="IPR036084">
    <property type="entry name" value="Ser_inhib-like_sf"/>
</dbReference>
<evidence type="ECO:0000313" key="6">
    <source>
        <dbReference type="RefSeq" id="XP_041427680.1"/>
    </source>
</evidence>
<evidence type="ECO:0000259" key="4">
    <source>
        <dbReference type="Pfam" id="PF01826"/>
    </source>
</evidence>
<dbReference type="GeneID" id="121396623"/>
<reference evidence="6 7" key="1">
    <citation type="submission" date="2025-04" db="UniProtKB">
        <authorList>
            <consortium name="RefSeq"/>
        </authorList>
    </citation>
    <scope>IDENTIFICATION</scope>
    <source>
        <strain evidence="6 7">J_2021</strain>
        <tissue evidence="6 7">Erythrocytes</tissue>
    </source>
</reference>
<dbReference type="Proteomes" id="UP000186698">
    <property type="component" value="Chromosome 7S"/>
</dbReference>
<dbReference type="OrthoDB" id="9902260at2759"/>